<accession>A0A1V2IEP1</accession>
<feature type="domain" description="Htaa" evidence="1">
    <location>
        <begin position="3"/>
        <end position="164"/>
    </location>
</feature>
<dbReference type="AlphaFoldDB" id="A0A1V2IEP1"/>
<dbReference type="STRING" id="1834516.BL253_08360"/>
<name>A0A1V2IEP1_9ACTN</name>
<proteinExistence type="predicted"/>
<evidence type="ECO:0000313" key="3">
    <source>
        <dbReference type="Proteomes" id="UP000188929"/>
    </source>
</evidence>
<evidence type="ECO:0000313" key="2">
    <source>
        <dbReference type="EMBL" id="ONH31672.1"/>
    </source>
</evidence>
<evidence type="ECO:0000259" key="1">
    <source>
        <dbReference type="Pfam" id="PF04213"/>
    </source>
</evidence>
<comment type="caution">
    <text evidence="2">The sequence shown here is derived from an EMBL/GenBank/DDBJ whole genome shotgun (WGS) entry which is preliminary data.</text>
</comment>
<sequence length="167" mass="18112">MYELRWSLRASFFRYVAGLRDGRASVSEGATLTMDDPQLVVYPADPGRTSDQVLAFRGDLRLGGHGGLLFVRLARPRITMGAAGPELAGPELARQELARQEPAVLSVDNPLTEDGTGPRLDLVTLRLALTPDGWEGVDVRLTEAGVGLFNHVYAAGDPFDPLTVVRR</sequence>
<dbReference type="Proteomes" id="UP000188929">
    <property type="component" value="Unassembled WGS sequence"/>
</dbReference>
<reference evidence="3" key="1">
    <citation type="submission" date="2016-10" db="EMBL/GenBank/DDBJ databases">
        <title>Frankia sp. NRRL B-16386 Genome sequencing.</title>
        <authorList>
            <person name="Ghodhbane-Gtari F."/>
            <person name="Swanson E."/>
            <person name="Gueddou A."/>
            <person name="Hezbri K."/>
            <person name="Ktari K."/>
            <person name="Nouioui I."/>
            <person name="Morris K."/>
            <person name="Simpson S."/>
            <person name="Abebe-Akele F."/>
            <person name="Thomas K."/>
            <person name="Gtari M."/>
            <person name="Tisa L.S."/>
        </authorList>
    </citation>
    <scope>NUCLEOTIDE SEQUENCE [LARGE SCALE GENOMIC DNA]</scope>
    <source>
        <strain evidence="3">NRRL B-16386</strain>
    </source>
</reference>
<dbReference type="Pfam" id="PF04213">
    <property type="entry name" value="HtaA"/>
    <property type="match status" value="1"/>
</dbReference>
<dbReference type="EMBL" id="MOMC01000015">
    <property type="protein sequence ID" value="ONH31672.1"/>
    <property type="molecule type" value="Genomic_DNA"/>
</dbReference>
<keyword evidence="3" id="KW-1185">Reference proteome</keyword>
<gene>
    <name evidence="2" type="ORF">BL253_08360</name>
</gene>
<dbReference type="OrthoDB" id="7210788at2"/>
<dbReference type="RefSeq" id="WP_076815211.1">
    <property type="nucleotide sequence ID" value="NZ_MOMC01000015.1"/>
</dbReference>
<organism evidence="2 3">
    <name type="scientific">Pseudofrankia asymbiotica</name>
    <dbReference type="NCBI Taxonomy" id="1834516"/>
    <lineage>
        <taxon>Bacteria</taxon>
        <taxon>Bacillati</taxon>
        <taxon>Actinomycetota</taxon>
        <taxon>Actinomycetes</taxon>
        <taxon>Frankiales</taxon>
        <taxon>Frankiaceae</taxon>
        <taxon>Pseudofrankia</taxon>
    </lineage>
</organism>
<protein>
    <recommendedName>
        <fullName evidence="1">Htaa domain-containing protein</fullName>
    </recommendedName>
</protein>
<dbReference type="InterPro" id="IPR007331">
    <property type="entry name" value="Htaa"/>
</dbReference>